<keyword evidence="2" id="KW-0805">Transcription regulation</keyword>
<dbReference type="GO" id="GO:0000976">
    <property type="term" value="F:transcription cis-regulatory region binding"/>
    <property type="evidence" value="ECO:0007669"/>
    <property type="project" value="TreeGrafter"/>
</dbReference>
<reference evidence="6 7" key="1">
    <citation type="submission" date="2019-12" db="EMBL/GenBank/DDBJ databases">
        <title>Shewanella insulae sp. nov., isolated from a tidal flat.</title>
        <authorList>
            <person name="Yoon J.-H."/>
        </authorList>
    </citation>
    <scope>NUCLEOTIDE SEQUENCE [LARGE SCALE GENOMIC DNA]</scope>
    <source>
        <strain evidence="6 7">JBTF-M18</strain>
    </source>
</reference>
<dbReference type="RefSeq" id="WP_160794193.1">
    <property type="nucleotide sequence ID" value="NZ_WRPA01000003.1"/>
</dbReference>
<evidence type="ECO:0000259" key="5">
    <source>
        <dbReference type="PROSITE" id="PS50931"/>
    </source>
</evidence>
<dbReference type="SUPFAM" id="SSF46785">
    <property type="entry name" value="Winged helix' DNA-binding domain"/>
    <property type="match status" value="1"/>
</dbReference>
<feature type="domain" description="HTH lysR-type" evidence="5">
    <location>
        <begin position="2"/>
        <end position="59"/>
    </location>
</feature>
<keyword evidence="7" id="KW-1185">Reference proteome</keyword>
<dbReference type="PROSITE" id="PS50931">
    <property type="entry name" value="HTH_LYSR"/>
    <property type="match status" value="1"/>
</dbReference>
<dbReference type="Gene3D" id="3.40.190.290">
    <property type="match status" value="1"/>
</dbReference>
<dbReference type="Pfam" id="PF03466">
    <property type="entry name" value="LysR_substrate"/>
    <property type="match status" value="1"/>
</dbReference>
<dbReference type="CDD" id="cd05466">
    <property type="entry name" value="PBP2_LTTR_substrate"/>
    <property type="match status" value="1"/>
</dbReference>
<dbReference type="EMBL" id="WRPA01000003">
    <property type="protein sequence ID" value="MXR68137.1"/>
    <property type="molecule type" value="Genomic_DNA"/>
</dbReference>
<dbReference type="InterPro" id="IPR005119">
    <property type="entry name" value="LysR_subst-bd"/>
</dbReference>
<comment type="caution">
    <text evidence="6">The sequence shown here is derived from an EMBL/GenBank/DDBJ whole genome shotgun (WGS) entry which is preliminary data.</text>
</comment>
<dbReference type="Gene3D" id="1.10.10.10">
    <property type="entry name" value="Winged helix-like DNA-binding domain superfamily/Winged helix DNA-binding domain"/>
    <property type="match status" value="1"/>
</dbReference>
<dbReference type="InterPro" id="IPR036388">
    <property type="entry name" value="WH-like_DNA-bd_sf"/>
</dbReference>
<dbReference type="FunFam" id="1.10.10.10:FF:000001">
    <property type="entry name" value="LysR family transcriptional regulator"/>
    <property type="match status" value="1"/>
</dbReference>
<organism evidence="6 7">
    <name type="scientific">Shewanella insulae</name>
    <dbReference type="NCBI Taxonomy" id="2681496"/>
    <lineage>
        <taxon>Bacteria</taxon>
        <taxon>Pseudomonadati</taxon>
        <taxon>Pseudomonadota</taxon>
        <taxon>Gammaproteobacteria</taxon>
        <taxon>Alteromonadales</taxon>
        <taxon>Shewanellaceae</taxon>
        <taxon>Shewanella</taxon>
    </lineage>
</organism>
<keyword evidence="4" id="KW-0804">Transcription</keyword>
<evidence type="ECO:0000256" key="3">
    <source>
        <dbReference type="ARBA" id="ARBA00023125"/>
    </source>
</evidence>
<dbReference type="Proteomes" id="UP000474778">
    <property type="component" value="Unassembled WGS sequence"/>
</dbReference>
<accession>A0A6L7HUY7</accession>
<keyword evidence="3" id="KW-0238">DNA-binding</keyword>
<dbReference type="Pfam" id="PF00126">
    <property type="entry name" value="HTH_1"/>
    <property type="match status" value="1"/>
</dbReference>
<sequence length="291" mass="32699">MPTLEQLQLFLATVETGSFSAAARRLNKVQSAVSQQIINMEIDCDQQLFDRSGRYPVLTQAGQILLPQAKAVIAQHLRLKSLISTLDAGLPQQFRLAIDEGVPFTELSQHLSLFADKYPQMQLELRTLPSKEIIELVRQQNVDMGVIFSEEIYPQQIDFESLGSVKFEPVVSPLHPLARETMSNLDQLKLHRQLAIGSKQGQQWSVQAEHSPQLWLADSYYALLDLAKSGFGWALLPEHLVQDALAQEQLRPIPLTMEQIGWIANVDLIQHSSVNQEVSRVFRQILSAAIA</sequence>
<evidence type="ECO:0000256" key="2">
    <source>
        <dbReference type="ARBA" id="ARBA00023015"/>
    </source>
</evidence>
<comment type="similarity">
    <text evidence="1">Belongs to the LysR transcriptional regulatory family.</text>
</comment>
<proteinExistence type="inferred from homology"/>
<gene>
    <name evidence="6" type="ORF">GNT65_05540</name>
</gene>
<protein>
    <submittedName>
        <fullName evidence="6">LysR family transcriptional regulator</fullName>
    </submittedName>
</protein>
<dbReference type="GO" id="GO:0003700">
    <property type="term" value="F:DNA-binding transcription factor activity"/>
    <property type="evidence" value="ECO:0007669"/>
    <property type="project" value="InterPro"/>
</dbReference>
<dbReference type="PANTHER" id="PTHR30126:SF91">
    <property type="entry name" value="LYSR FAMILY TRANSCRIPTIONAL REGULATOR"/>
    <property type="match status" value="1"/>
</dbReference>
<dbReference type="InterPro" id="IPR000847">
    <property type="entry name" value="LysR_HTH_N"/>
</dbReference>
<evidence type="ECO:0000313" key="6">
    <source>
        <dbReference type="EMBL" id="MXR68137.1"/>
    </source>
</evidence>
<evidence type="ECO:0000256" key="1">
    <source>
        <dbReference type="ARBA" id="ARBA00009437"/>
    </source>
</evidence>
<dbReference type="InterPro" id="IPR036390">
    <property type="entry name" value="WH_DNA-bd_sf"/>
</dbReference>
<evidence type="ECO:0000313" key="7">
    <source>
        <dbReference type="Proteomes" id="UP000474778"/>
    </source>
</evidence>
<dbReference type="PANTHER" id="PTHR30126">
    <property type="entry name" value="HTH-TYPE TRANSCRIPTIONAL REGULATOR"/>
    <property type="match status" value="1"/>
</dbReference>
<name>A0A6L7HUY7_9GAMM</name>
<dbReference type="AlphaFoldDB" id="A0A6L7HUY7"/>
<evidence type="ECO:0000256" key="4">
    <source>
        <dbReference type="ARBA" id="ARBA00023163"/>
    </source>
</evidence>
<dbReference type="SUPFAM" id="SSF53850">
    <property type="entry name" value="Periplasmic binding protein-like II"/>
    <property type="match status" value="1"/>
</dbReference>